<feature type="domain" description="PIN" evidence="9">
    <location>
        <begin position="3"/>
        <end position="120"/>
    </location>
</feature>
<comment type="function">
    <text evidence="8">Toxic component of a toxin-antitoxin (TA) system. An RNase.</text>
</comment>
<evidence type="ECO:0000256" key="6">
    <source>
        <dbReference type="ARBA" id="ARBA00022842"/>
    </source>
</evidence>
<dbReference type="HAMAP" id="MF_00265">
    <property type="entry name" value="VapC_Nob1"/>
    <property type="match status" value="1"/>
</dbReference>
<dbReference type="InterPro" id="IPR029060">
    <property type="entry name" value="PIN-like_dom_sf"/>
</dbReference>
<dbReference type="InterPro" id="IPR002716">
    <property type="entry name" value="PIN_dom"/>
</dbReference>
<dbReference type="RefSeq" id="WP_106712377.1">
    <property type="nucleotide sequence ID" value="NZ_PGGO01000013.1"/>
</dbReference>
<keyword evidence="8" id="KW-0800">Toxin</keyword>
<keyword evidence="4 8" id="KW-0479">Metal-binding</keyword>
<dbReference type="GO" id="GO:0000287">
    <property type="term" value="F:magnesium ion binding"/>
    <property type="evidence" value="ECO:0007669"/>
    <property type="project" value="UniProtKB-UniRule"/>
</dbReference>
<evidence type="ECO:0000256" key="4">
    <source>
        <dbReference type="ARBA" id="ARBA00022723"/>
    </source>
</evidence>
<evidence type="ECO:0000313" key="11">
    <source>
        <dbReference type="Proteomes" id="UP000241444"/>
    </source>
</evidence>
<evidence type="ECO:0000256" key="1">
    <source>
        <dbReference type="ARBA" id="ARBA00001946"/>
    </source>
</evidence>
<evidence type="ECO:0000256" key="7">
    <source>
        <dbReference type="ARBA" id="ARBA00038093"/>
    </source>
</evidence>
<protein>
    <recommendedName>
        <fullName evidence="8">Ribonuclease VapC</fullName>
        <shortName evidence="8">RNase VapC</shortName>
        <ecNumber evidence="8">3.1.-.-</ecNumber>
    </recommendedName>
    <alternativeName>
        <fullName evidence="8">Toxin VapC</fullName>
    </alternativeName>
</protein>
<evidence type="ECO:0000256" key="3">
    <source>
        <dbReference type="ARBA" id="ARBA00022722"/>
    </source>
</evidence>
<dbReference type="OrthoDB" id="9804823at2"/>
<dbReference type="GO" id="GO:0016787">
    <property type="term" value="F:hydrolase activity"/>
    <property type="evidence" value="ECO:0007669"/>
    <property type="project" value="UniProtKB-KW"/>
</dbReference>
<evidence type="ECO:0000313" key="10">
    <source>
        <dbReference type="EMBL" id="PSH67661.1"/>
    </source>
</evidence>
<name>A0A2P7BMG9_9HYPH</name>
<feature type="binding site" evidence="8">
    <location>
        <position position="5"/>
    </location>
    <ligand>
        <name>Mg(2+)</name>
        <dbReference type="ChEBI" id="CHEBI:18420"/>
    </ligand>
</feature>
<dbReference type="InterPro" id="IPR022907">
    <property type="entry name" value="VapC_family"/>
</dbReference>
<dbReference type="SUPFAM" id="SSF88723">
    <property type="entry name" value="PIN domain-like"/>
    <property type="match status" value="1"/>
</dbReference>
<organism evidence="10 11">
    <name type="scientific">Phyllobacterium brassicacearum</name>
    <dbReference type="NCBI Taxonomy" id="314235"/>
    <lineage>
        <taxon>Bacteria</taxon>
        <taxon>Pseudomonadati</taxon>
        <taxon>Pseudomonadota</taxon>
        <taxon>Alphaproteobacteria</taxon>
        <taxon>Hyphomicrobiales</taxon>
        <taxon>Phyllobacteriaceae</taxon>
        <taxon>Phyllobacterium</taxon>
    </lineage>
</organism>
<keyword evidence="6 8" id="KW-0460">Magnesium</keyword>
<keyword evidence="5 8" id="KW-0378">Hydrolase</keyword>
<keyword evidence="11" id="KW-1185">Reference proteome</keyword>
<comment type="caution">
    <text evidence="10">The sequence shown here is derived from an EMBL/GenBank/DDBJ whole genome shotgun (WGS) entry which is preliminary data.</text>
</comment>
<dbReference type="CDD" id="cd18746">
    <property type="entry name" value="PIN_VapC4-5_FitB-like"/>
    <property type="match status" value="1"/>
</dbReference>
<accession>A0A2P7BMG9</accession>
<dbReference type="EC" id="3.1.-.-" evidence="8"/>
<sequence length="137" mass="15493">MFLLDTNVVSELRRRDKVDANVLRWAVDIPDVHLYLSSVTILEIELGVLLRERKDARQGAIVRSWLQNQILPDFDGRILPVDVFVAQRCAHLHVPNPRSVHDAMIAATALVHGMTVVTRNVADFESTGVQVFDPWNT</sequence>
<feature type="binding site" evidence="8">
    <location>
        <position position="102"/>
    </location>
    <ligand>
        <name>Mg(2+)</name>
        <dbReference type="ChEBI" id="CHEBI:18420"/>
    </ligand>
</feature>
<evidence type="ECO:0000256" key="2">
    <source>
        <dbReference type="ARBA" id="ARBA00022649"/>
    </source>
</evidence>
<evidence type="ECO:0000256" key="8">
    <source>
        <dbReference type="HAMAP-Rule" id="MF_00265"/>
    </source>
</evidence>
<comment type="similarity">
    <text evidence="7 8">Belongs to the PINc/VapC protein family.</text>
</comment>
<dbReference type="Proteomes" id="UP000241444">
    <property type="component" value="Unassembled WGS sequence"/>
</dbReference>
<proteinExistence type="inferred from homology"/>
<dbReference type="PANTHER" id="PTHR33653">
    <property type="entry name" value="RIBONUCLEASE VAPC2"/>
    <property type="match status" value="1"/>
</dbReference>
<dbReference type="GO" id="GO:0090729">
    <property type="term" value="F:toxin activity"/>
    <property type="evidence" value="ECO:0007669"/>
    <property type="project" value="UniProtKB-KW"/>
</dbReference>
<evidence type="ECO:0000259" key="9">
    <source>
        <dbReference type="Pfam" id="PF01850"/>
    </source>
</evidence>
<dbReference type="AlphaFoldDB" id="A0A2P7BMG9"/>
<reference evidence="11" key="1">
    <citation type="submission" date="2017-11" db="EMBL/GenBank/DDBJ databases">
        <authorList>
            <person name="Kuznetsova I."/>
            <person name="Sazanova A."/>
            <person name="Chirak E."/>
            <person name="Safronova V."/>
            <person name="Willems A."/>
        </authorList>
    </citation>
    <scope>NUCLEOTIDE SEQUENCE [LARGE SCALE GENOMIC DNA]</scope>
    <source>
        <strain evidence="11">STM 196</strain>
    </source>
</reference>
<comment type="cofactor">
    <cofactor evidence="1 8">
        <name>Mg(2+)</name>
        <dbReference type="ChEBI" id="CHEBI:18420"/>
    </cofactor>
</comment>
<dbReference type="EMBL" id="PGGO01000013">
    <property type="protein sequence ID" value="PSH67661.1"/>
    <property type="molecule type" value="Genomic_DNA"/>
</dbReference>
<keyword evidence="2 8" id="KW-1277">Toxin-antitoxin system</keyword>
<dbReference type="PANTHER" id="PTHR33653:SF1">
    <property type="entry name" value="RIBONUCLEASE VAPC2"/>
    <property type="match status" value="1"/>
</dbReference>
<dbReference type="Gene3D" id="3.40.50.1010">
    <property type="entry name" value="5'-nuclease"/>
    <property type="match status" value="1"/>
</dbReference>
<keyword evidence="3 8" id="KW-0540">Nuclease</keyword>
<dbReference type="Pfam" id="PF01850">
    <property type="entry name" value="PIN"/>
    <property type="match status" value="1"/>
</dbReference>
<gene>
    <name evidence="8" type="primary">vapC</name>
    <name evidence="10" type="ORF">CU102_17400</name>
</gene>
<dbReference type="GO" id="GO:0004540">
    <property type="term" value="F:RNA nuclease activity"/>
    <property type="evidence" value="ECO:0007669"/>
    <property type="project" value="InterPro"/>
</dbReference>
<evidence type="ECO:0000256" key="5">
    <source>
        <dbReference type="ARBA" id="ARBA00022801"/>
    </source>
</evidence>
<dbReference type="InterPro" id="IPR050556">
    <property type="entry name" value="Type_II_TA_system_RNase"/>
</dbReference>